<dbReference type="InterPro" id="IPR005225">
    <property type="entry name" value="Small_GTP-bd"/>
</dbReference>
<comment type="subunit">
    <text evidence="8">Associates with the 50S ribosomal subunit.</text>
</comment>
<feature type="binding site" evidence="8">
    <location>
        <begin position="242"/>
        <end position="246"/>
    </location>
    <ligand>
        <name>GTP</name>
        <dbReference type="ChEBI" id="CHEBI:37565"/>
        <label>2</label>
    </ligand>
</feature>
<keyword evidence="6 8" id="KW-0342">GTP-binding</keyword>
<feature type="domain" description="EngA-type G" evidence="11">
    <location>
        <begin position="189"/>
        <end position="366"/>
    </location>
</feature>
<evidence type="ECO:0000313" key="12">
    <source>
        <dbReference type="EMBL" id="BFD46480.1"/>
    </source>
</evidence>
<accession>A0AAT9G9J0</accession>
<dbReference type="SUPFAM" id="SSF52540">
    <property type="entry name" value="P-loop containing nucleoside triphosphate hydrolases"/>
    <property type="match status" value="2"/>
</dbReference>
<protein>
    <recommendedName>
        <fullName evidence="2 8">GTPase Der</fullName>
    </recommendedName>
    <alternativeName>
        <fullName evidence="7 8">GTP-binding protein EngA</fullName>
    </alternativeName>
</protein>
<dbReference type="Pfam" id="PF14714">
    <property type="entry name" value="KH_dom-like"/>
    <property type="match status" value="1"/>
</dbReference>
<dbReference type="EMBL" id="AP029170">
    <property type="protein sequence ID" value="BFD46480.1"/>
    <property type="molecule type" value="Genomic_DNA"/>
</dbReference>
<dbReference type="GO" id="GO:0042254">
    <property type="term" value="P:ribosome biogenesis"/>
    <property type="evidence" value="ECO:0007669"/>
    <property type="project" value="UniProtKB-KW"/>
</dbReference>
<dbReference type="PIRSF" id="PIRSF006485">
    <property type="entry name" value="GTP-binding_EngA"/>
    <property type="match status" value="1"/>
</dbReference>
<sequence>MNYYDNIKVMHKKIVAIIGRPNVGKSTLFNRLAIRKKAIVHDRPGVTRDRKYADAQIGPLDFMVIDTPGLEEAEGAKLEYRMMQQTVEAILEADLLCLMVDGKNGVLPEDKFFANFIRRYDKKSVLIVNKCEGRFDFAKEYYKLGFDNVVPISAEHGVGMADLHDAITEKLGDEELAEELIDPIKADYIQIVVSGRPNAGKSTFINSIINNERLLTGPEAGITRESIEIDWLYNDNKFKLIDTAGLRKKGAINKSLEKLSASDTINSIKFANTVILMVDAQMNLEQQDLNIASYVIEQGRSLLIVVNKWDLIEGKNRDKFKEEFLYKMETNLPQVKGVSIIFISALKKQNINMVLDEAIKVYTLWNKKIATSKLNNWLGFALEQHPLPLQKGGRRVRIKYMTQTKTRPPTFKLFSNNPEKITDSYTRYLVNNLREAFNLPGVPIRFTYTKTENPYVTR</sequence>
<gene>
    <name evidence="8 12" type="primary">der</name>
    <name evidence="12" type="ORF">DMENIID0002_11260</name>
</gene>
<feature type="binding site" evidence="8">
    <location>
        <begin position="66"/>
        <end position="70"/>
    </location>
    <ligand>
        <name>GTP</name>
        <dbReference type="ChEBI" id="CHEBI:37565"/>
        <label>1</label>
    </ligand>
</feature>
<dbReference type="CDD" id="cd01895">
    <property type="entry name" value="EngA2"/>
    <property type="match status" value="1"/>
</dbReference>
<evidence type="ECO:0000256" key="10">
    <source>
        <dbReference type="RuleBase" id="RU004481"/>
    </source>
</evidence>
<evidence type="ECO:0000256" key="6">
    <source>
        <dbReference type="ARBA" id="ARBA00023134"/>
    </source>
</evidence>
<feature type="binding site" evidence="8">
    <location>
        <begin position="307"/>
        <end position="310"/>
    </location>
    <ligand>
        <name>GTP</name>
        <dbReference type="ChEBI" id="CHEBI:37565"/>
        <label>2</label>
    </ligand>
</feature>
<proteinExistence type="inferred from homology"/>
<dbReference type="InterPro" id="IPR015946">
    <property type="entry name" value="KH_dom-like_a/b"/>
</dbReference>
<feature type="binding site" evidence="8">
    <location>
        <begin position="19"/>
        <end position="26"/>
    </location>
    <ligand>
        <name>GTP</name>
        <dbReference type="ChEBI" id="CHEBI:37565"/>
        <label>1</label>
    </ligand>
</feature>
<evidence type="ECO:0000256" key="5">
    <source>
        <dbReference type="ARBA" id="ARBA00022741"/>
    </source>
</evidence>
<dbReference type="InterPro" id="IPR016484">
    <property type="entry name" value="GTPase_Der"/>
</dbReference>
<evidence type="ECO:0000256" key="8">
    <source>
        <dbReference type="HAMAP-Rule" id="MF_00195"/>
    </source>
</evidence>
<organism evidence="12">
    <name type="scientific">Candidatus Tisiphia endosymbiont of Sergentomyia squamirostris</name>
    <dbReference type="NCBI Taxonomy" id="3113639"/>
    <lineage>
        <taxon>Bacteria</taxon>
        <taxon>Pseudomonadati</taxon>
        <taxon>Pseudomonadota</taxon>
        <taxon>Alphaproteobacteria</taxon>
        <taxon>Rickettsiales</taxon>
        <taxon>Rickettsiaceae</taxon>
        <taxon>Rickettsieae</taxon>
        <taxon>Candidatus Tisiphia</taxon>
    </lineage>
</organism>
<evidence type="ECO:0000256" key="1">
    <source>
        <dbReference type="ARBA" id="ARBA00008279"/>
    </source>
</evidence>
<reference evidence="12" key="1">
    <citation type="submission" date="2024-01" db="EMBL/GenBank/DDBJ databases">
        <title>Sequencing the genomes of a sandfly, Sergentomyia squamirostris, and its two endosymbionts.</title>
        <authorList>
            <person name="Itokawa K."/>
            <person name="Sanjoba C."/>
        </authorList>
    </citation>
    <scope>NUCLEOTIDE SEQUENCE</scope>
    <source>
        <strain evidence="12">RiSSQ</strain>
    </source>
</reference>
<dbReference type="InterPro" id="IPR031166">
    <property type="entry name" value="G_ENGA"/>
</dbReference>
<evidence type="ECO:0000259" key="11">
    <source>
        <dbReference type="PROSITE" id="PS51712"/>
    </source>
</evidence>
<evidence type="ECO:0000256" key="9">
    <source>
        <dbReference type="PROSITE-ProRule" id="PRU01049"/>
    </source>
</evidence>
<dbReference type="CDD" id="cd01894">
    <property type="entry name" value="EngA1"/>
    <property type="match status" value="1"/>
</dbReference>
<keyword evidence="4 10" id="KW-0677">Repeat</keyword>
<dbReference type="PANTHER" id="PTHR43834:SF6">
    <property type="entry name" value="GTPASE DER"/>
    <property type="match status" value="1"/>
</dbReference>
<dbReference type="InterPro" id="IPR006073">
    <property type="entry name" value="GTP-bd"/>
</dbReference>
<dbReference type="FunFam" id="3.30.300.20:FF:000004">
    <property type="entry name" value="GTPase Der"/>
    <property type="match status" value="1"/>
</dbReference>
<dbReference type="PANTHER" id="PTHR43834">
    <property type="entry name" value="GTPASE DER"/>
    <property type="match status" value="1"/>
</dbReference>
<keyword evidence="3 8" id="KW-0690">Ribosome biogenesis</keyword>
<feature type="domain" description="EngA-type G" evidence="11">
    <location>
        <begin position="13"/>
        <end position="175"/>
    </location>
</feature>
<dbReference type="Gene3D" id="3.30.300.20">
    <property type="match status" value="1"/>
</dbReference>
<comment type="function">
    <text evidence="8 10">GTPase that plays an essential role in the late steps of ribosome biogenesis.</text>
</comment>
<evidence type="ECO:0000256" key="7">
    <source>
        <dbReference type="ARBA" id="ARBA00032345"/>
    </source>
</evidence>
<feature type="binding site" evidence="8">
    <location>
        <begin position="129"/>
        <end position="132"/>
    </location>
    <ligand>
        <name>GTP</name>
        <dbReference type="ChEBI" id="CHEBI:37565"/>
        <label>1</label>
    </ligand>
</feature>
<dbReference type="PRINTS" id="PR00326">
    <property type="entry name" value="GTP1OBG"/>
</dbReference>
<dbReference type="HAMAP" id="MF_00195">
    <property type="entry name" value="GTPase_Der"/>
    <property type="match status" value="1"/>
</dbReference>
<dbReference type="GO" id="GO:0005525">
    <property type="term" value="F:GTP binding"/>
    <property type="evidence" value="ECO:0007669"/>
    <property type="project" value="UniProtKB-UniRule"/>
</dbReference>
<evidence type="ECO:0000256" key="3">
    <source>
        <dbReference type="ARBA" id="ARBA00022517"/>
    </source>
</evidence>
<dbReference type="AlphaFoldDB" id="A0AAT9G9J0"/>
<comment type="similarity">
    <text evidence="1 8 9 10">Belongs to the TRAFAC class TrmE-Era-EngA-EngB-Septin-like GTPase superfamily. EngA (Der) GTPase family.</text>
</comment>
<evidence type="ECO:0000256" key="2">
    <source>
        <dbReference type="ARBA" id="ARBA00020953"/>
    </source>
</evidence>
<keyword evidence="5 8" id="KW-0547">Nucleotide-binding</keyword>
<dbReference type="InterPro" id="IPR027417">
    <property type="entry name" value="P-loop_NTPase"/>
</dbReference>
<evidence type="ECO:0000256" key="4">
    <source>
        <dbReference type="ARBA" id="ARBA00022737"/>
    </source>
</evidence>
<name>A0AAT9G9J0_9RICK</name>
<feature type="binding site" evidence="8">
    <location>
        <begin position="195"/>
        <end position="202"/>
    </location>
    <ligand>
        <name>GTP</name>
        <dbReference type="ChEBI" id="CHEBI:37565"/>
        <label>2</label>
    </ligand>
</feature>
<dbReference type="InterPro" id="IPR032859">
    <property type="entry name" value="KH_dom-like"/>
</dbReference>
<dbReference type="PROSITE" id="PS51712">
    <property type="entry name" value="G_ENGA"/>
    <property type="match status" value="2"/>
</dbReference>
<dbReference type="Gene3D" id="3.40.50.300">
    <property type="entry name" value="P-loop containing nucleotide triphosphate hydrolases"/>
    <property type="match status" value="2"/>
</dbReference>
<dbReference type="NCBIfam" id="TIGR00231">
    <property type="entry name" value="small_GTP"/>
    <property type="match status" value="2"/>
</dbReference>
<dbReference type="NCBIfam" id="TIGR03594">
    <property type="entry name" value="GTPase_EngA"/>
    <property type="match status" value="1"/>
</dbReference>
<dbReference type="Pfam" id="PF01926">
    <property type="entry name" value="MMR_HSR1"/>
    <property type="match status" value="2"/>
</dbReference>